<evidence type="ECO:0000256" key="8">
    <source>
        <dbReference type="ARBA" id="ARBA00022845"/>
    </source>
</evidence>
<protein>
    <recommendedName>
        <fullName evidence="14">Btz domain-containing protein</fullName>
    </recommendedName>
</protein>
<dbReference type="GO" id="GO:0035145">
    <property type="term" value="C:exon-exon junction complex"/>
    <property type="evidence" value="ECO:0007669"/>
    <property type="project" value="InterPro"/>
</dbReference>
<dbReference type="PANTHER" id="PTHR46837:SF5">
    <property type="entry name" value="PROTEIN MLN51 HOMOLOG"/>
    <property type="match status" value="1"/>
</dbReference>
<keyword evidence="8" id="KW-0810">Translation regulation</keyword>
<dbReference type="InterPro" id="IPR044796">
    <property type="entry name" value="MLN51_plant"/>
</dbReference>
<keyword evidence="6" id="KW-0507">mRNA processing</keyword>
<dbReference type="Proteomes" id="UP001153076">
    <property type="component" value="Unassembled WGS sequence"/>
</dbReference>
<keyword evidence="16" id="KW-1185">Reference proteome</keyword>
<dbReference type="GO" id="GO:0006417">
    <property type="term" value="P:regulation of translation"/>
    <property type="evidence" value="ECO:0007669"/>
    <property type="project" value="UniProtKB-KW"/>
</dbReference>
<evidence type="ECO:0000256" key="3">
    <source>
        <dbReference type="ARBA" id="ARBA00009548"/>
    </source>
</evidence>
<dbReference type="GO" id="GO:0000184">
    <property type="term" value="P:nuclear-transcribed mRNA catabolic process, nonsense-mediated decay"/>
    <property type="evidence" value="ECO:0007669"/>
    <property type="project" value="UniProtKB-KW"/>
</dbReference>
<feature type="region of interest" description="Disordered" evidence="13">
    <location>
        <begin position="1"/>
        <end position="486"/>
    </location>
</feature>
<dbReference type="OrthoDB" id="660348at2759"/>
<feature type="compositionally biased region" description="Basic and acidic residues" evidence="13">
    <location>
        <begin position="40"/>
        <end position="49"/>
    </location>
</feature>
<comment type="caution">
    <text evidence="15">The sequence shown here is derived from an EMBL/GenBank/DDBJ whole genome shotgun (WGS) entry which is preliminary data.</text>
</comment>
<feature type="compositionally biased region" description="Polar residues" evidence="13">
    <location>
        <begin position="453"/>
        <end position="468"/>
    </location>
</feature>
<evidence type="ECO:0000313" key="15">
    <source>
        <dbReference type="EMBL" id="KAJ8424723.1"/>
    </source>
</evidence>
<sequence>MAGDGEDEHETEYESDPEEAKMSLKMRRREASDDEDGEEEAKHHLRAEVVDSEGESDGQGAAAEYEEEEDDDGEEYYDDEAEEEVGEAEYEEREIGSGGEADDVVGVGEVVGAKAVQEAVEGNEEKGESQGQGEEEKKENEPFAVPTSGAFYMHDDRFRDNAGGRHRRTFGGRKLWESKDDRKWGHDKFEEMNLQDRNYEEGRRSSKGFYRGRGRGRGAGRGYPRANRPKGFGNQNAAPKDVRGRGPRRYHPSMKSKSDTFPPQNKQSSKSLDRTSHTGSGRNTDSAANPNAEHETASAKKVASNLSSASPPFYPSGSSNKETTLTTKKEVHTGSNNRTLRPPAMEHNFSVPLSNSLLRGKSVNDSIGMDKLNIDDSAPSGSAKPLNNLHLPSSASSTSASQMPPPRAQGRATASTFQPPQTNNQVSRVLPSAGQSIQQNAGHNRGQPPLEASGQQLGQRSLGASQGSPPKAGKGTGQGTVQGTGRGSLVYGGAQVIGSSGSMGASDPNLPAFFPVMPFGGQHPGGIGVPAVGMAFPGYVAQPNGLGNSEMTWLPVLASAAGALGATYCPPYIAVDGSYHPRPPGQTSALPGPSKDNNPSKANDLKPQQRSGMDVSLVAQDANVSCFSVIVLNQFCLSTEFSNDEFSQRQNKPRRALISPHLRAPFLQPFVFAGHCWAHTGPSLSRTHVSYIWYTSPNAVVSLERLVHSMSL</sequence>
<name>A0A9Q1GRD3_9CARY</name>
<keyword evidence="5" id="KW-0963">Cytoplasm</keyword>
<evidence type="ECO:0000256" key="5">
    <source>
        <dbReference type="ARBA" id="ARBA00022490"/>
    </source>
</evidence>
<evidence type="ECO:0000256" key="7">
    <source>
        <dbReference type="ARBA" id="ARBA00022816"/>
    </source>
</evidence>
<feature type="compositionally biased region" description="Polar residues" evidence="13">
    <location>
        <begin position="412"/>
        <end position="442"/>
    </location>
</feature>
<dbReference type="AlphaFoldDB" id="A0A9Q1GRD3"/>
<dbReference type="GO" id="GO:0005737">
    <property type="term" value="C:cytoplasm"/>
    <property type="evidence" value="ECO:0007669"/>
    <property type="project" value="UniProtKB-SubCell"/>
</dbReference>
<evidence type="ECO:0000256" key="6">
    <source>
        <dbReference type="ARBA" id="ARBA00022664"/>
    </source>
</evidence>
<feature type="domain" description="Btz" evidence="14">
    <location>
        <begin position="103"/>
        <end position="216"/>
    </location>
</feature>
<dbReference type="GO" id="GO:0003729">
    <property type="term" value="F:mRNA binding"/>
    <property type="evidence" value="ECO:0007669"/>
    <property type="project" value="InterPro"/>
</dbReference>
<feature type="compositionally biased region" description="Basic and acidic residues" evidence="13">
    <location>
        <begin position="174"/>
        <end position="191"/>
    </location>
</feature>
<organism evidence="15 16">
    <name type="scientific">Carnegiea gigantea</name>
    <dbReference type="NCBI Taxonomy" id="171969"/>
    <lineage>
        <taxon>Eukaryota</taxon>
        <taxon>Viridiplantae</taxon>
        <taxon>Streptophyta</taxon>
        <taxon>Embryophyta</taxon>
        <taxon>Tracheophyta</taxon>
        <taxon>Spermatophyta</taxon>
        <taxon>Magnoliopsida</taxon>
        <taxon>eudicotyledons</taxon>
        <taxon>Gunneridae</taxon>
        <taxon>Pentapetalae</taxon>
        <taxon>Caryophyllales</taxon>
        <taxon>Cactineae</taxon>
        <taxon>Cactaceae</taxon>
        <taxon>Cactoideae</taxon>
        <taxon>Echinocereeae</taxon>
        <taxon>Carnegiea</taxon>
    </lineage>
</organism>
<gene>
    <name evidence="15" type="ORF">Cgig2_023387</name>
</gene>
<feature type="compositionally biased region" description="Basic and acidic residues" evidence="13">
    <location>
        <begin position="153"/>
        <end position="163"/>
    </location>
</feature>
<keyword evidence="4" id="KW-0813">Transport</keyword>
<dbReference type="InterPro" id="IPR018545">
    <property type="entry name" value="Btz_dom"/>
</dbReference>
<evidence type="ECO:0000256" key="13">
    <source>
        <dbReference type="SAM" id="MobiDB-lite"/>
    </source>
</evidence>
<accession>A0A9Q1GRD3</accession>
<evidence type="ECO:0000256" key="10">
    <source>
        <dbReference type="ARBA" id="ARBA00023161"/>
    </source>
</evidence>
<evidence type="ECO:0000256" key="1">
    <source>
        <dbReference type="ARBA" id="ARBA00004123"/>
    </source>
</evidence>
<dbReference type="SMART" id="SM01044">
    <property type="entry name" value="Btz"/>
    <property type="match status" value="1"/>
</dbReference>
<dbReference type="Pfam" id="PF09405">
    <property type="entry name" value="Btz"/>
    <property type="match status" value="1"/>
</dbReference>
<evidence type="ECO:0000256" key="12">
    <source>
        <dbReference type="ARBA" id="ARBA00023242"/>
    </source>
</evidence>
<keyword evidence="12" id="KW-0539">Nucleus</keyword>
<keyword evidence="9" id="KW-0694">RNA-binding</keyword>
<feature type="compositionally biased region" description="Polar residues" evidence="13">
    <location>
        <begin position="585"/>
        <end position="611"/>
    </location>
</feature>
<feature type="compositionally biased region" description="Basic residues" evidence="13">
    <location>
        <begin position="245"/>
        <end position="254"/>
    </location>
</feature>
<dbReference type="EMBL" id="JAKOGI010001619">
    <property type="protein sequence ID" value="KAJ8424723.1"/>
    <property type="molecule type" value="Genomic_DNA"/>
</dbReference>
<evidence type="ECO:0000256" key="4">
    <source>
        <dbReference type="ARBA" id="ARBA00022448"/>
    </source>
</evidence>
<proteinExistence type="inferred from homology"/>
<dbReference type="PANTHER" id="PTHR46837">
    <property type="entry name" value="PROTEIN MLN51 HOMOLOG"/>
    <property type="match status" value="1"/>
</dbReference>
<feature type="compositionally biased region" description="Polar residues" evidence="13">
    <location>
        <begin position="277"/>
        <end position="289"/>
    </location>
</feature>
<evidence type="ECO:0000313" key="16">
    <source>
        <dbReference type="Proteomes" id="UP001153076"/>
    </source>
</evidence>
<keyword evidence="10" id="KW-0866">Nonsense-mediated mRNA decay</keyword>
<dbReference type="GO" id="GO:0008380">
    <property type="term" value="P:RNA splicing"/>
    <property type="evidence" value="ECO:0007669"/>
    <property type="project" value="UniProtKB-KW"/>
</dbReference>
<feature type="compositionally biased region" description="Polar residues" evidence="13">
    <location>
        <begin position="304"/>
        <end position="326"/>
    </location>
</feature>
<evidence type="ECO:0000256" key="11">
    <source>
        <dbReference type="ARBA" id="ARBA00023187"/>
    </source>
</evidence>
<feature type="region of interest" description="Disordered" evidence="13">
    <location>
        <begin position="580"/>
        <end position="613"/>
    </location>
</feature>
<feature type="compositionally biased region" description="Gly residues" evidence="13">
    <location>
        <begin position="474"/>
        <end position="486"/>
    </location>
</feature>
<evidence type="ECO:0000256" key="2">
    <source>
        <dbReference type="ARBA" id="ARBA00004496"/>
    </source>
</evidence>
<comment type="similarity">
    <text evidence="3">Belongs to the CASC3 family.</text>
</comment>
<reference evidence="15" key="1">
    <citation type="submission" date="2022-04" db="EMBL/GenBank/DDBJ databases">
        <title>Carnegiea gigantea Genome sequencing and assembly v2.</title>
        <authorList>
            <person name="Copetti D."/>
            <person name="Sanderson M.J."/>
            <person name="Burquez A."/>
            <person name="Wojciechowski M.F."/>
        </authorList>
    </citation>
    <scope>NUCLEOTIDE SEQUENCE</scope>
    <source>
        <strain evidence="15">SGP5-SGP5p</strain>
        <tissue evidence="15">Aerial part</tissue>
    </source>
</reference>
<evidence type="ECO:0000256" key="9">
    <source>
        <dbReference type="ARBA" id="ARBA00022884"/>
    </source>
</evidence>
<evidence type="ECO:0000259" key="14">
    <source>
        <dbReference type="SMART" id="SM01044"/>
    </source>
</evidence>
<feature type="compositionally biased region" description="Acidic residues" evidence="13">
    <location>
        <begin position="1"/>
        <end position="17"/>
    </location>
</feature>
<comment type="subcellular location">
    <subcellularLocation>
        <location evidence="2">Cytoplasm</location>
    </subcellularLocation>
    <subcellularLocation>
        <location evidence="1">Nucleus</location>
    </subcellularLocation>
</comment>
<feature type="compositionally biased region" description="Polar residues" evidence="13">
    <location>
        <begin position="259"/>
        <end position="270"/>
    </location>
</feature>
<keyword evidence="7" id="KW-0509">mRNA transport</keyword>
<dbReference type="GO" id="GO:0051028">
    <property type="term" value="P:mRNA transport"/>
    <property type="evidence" value="ECO:0007669"/>
    <property type="project" value="UniProtKB-KW"/>
</dbReference>
<feature type="compositionally biased region" description="Basic and acidic residues" evidence="13">
    <location>
        <begin position="123"/>
        <end position="141"/>
    </location>
</feature>
<dbReference type="GO" id="GO:0006397">
    <property type="term" value="P:mRNA processing"/>
    <property type="evidence" value="ECO:0007669"/>
    <property type="project" value="UniProtKB-KW"/>
</dbReference>
<keyword evidence="11" id="KW-0508">mRNA splicing</keyword>
<feature type="compositionally biased region" description="Acidic residues" evidence="13">
    <location>
        <begin position="64"/>
        <end position="92"/>
    </location>
</feature>
<feature type="compositionally biased region" description="Low complexity" evidence="13">
    <location>
        <begin position="104"/>
        <end position="120"/>
    </location>
</feature>